<feature type="compositionally biased region" description="Polar residues" evidence="1">
    <location>
        <begin position="62"/>
        <end position="75"/>
    </location>
</feature>
<gene>
    <name evidence="2" type="ORF">GUJ93_ZPchr0004g40289</name>
</gene>
<feature type="compositionally biased region" description="Polar residues" evidence="1">
    <location>
        <begin position="1"/>
        <end position="12"/>
    </location>
</feature>
<comment type="caution">
    <text evidence="2">The sequence shown here is derived from an EMBL/GenBank/DDBJ whole genome shotgun (WGS) entry which is preliminary data.</text>
</comment>
<organism evidence="2 3">
    <name type="scientific">Zizania palustris</name>
    <name type="common">Northern wild rice</name>
    <dbReference type="NCBI Taxonomy" id="103762"/>
    <lineage>
        <taxon>Eukaryota</taxon>
        <taxon>Viridiplantae</taxon>
        <taxon>Streptophyta</taxon>
        <taxon>Embryophyta</taxon>
        <taxon>Tracheophyta</taxon>
        <taxon>Spermatophyta</taxon>
        <taxon>Magnoliopsida</taxon>
        <taxon>Liliopsida</taxon>
        <taxon>Poales</taxon>
        <taxon>Poaceae</taxon>
        <taxon>BOP clade</taxon>
        <taxon>Oryzoideae</taxon>
        <taxon>Oryzeae</taxon>
        <taxon>Zizaniinae</taxon>
        <taxon>Zizania</taxon>
    </lineage>
</organism>
<reference evidence="2" key="2">
    <citation type="submission" date="2021-02" db="EMBL/GenBank/DDBJ databases">
        <authorList>
            <person name="Kimball J.A."/>
            <person name="Haas M.W."/>
            <person name="Macchietto M."/>
            <person name="Kono T."/>
            <person name="Duquette J."/>
            <person name="Shao M."/>
        </authorList>
    </citation>
    <scope>NUCLEOTIDE SEQUENCE</scope>
    <source>
        <tissue evidence="2">Fresh leaf tissue</tissue>
    </source>
</reference>
<protein>
    <submittedName>
        <fullName evidence="2">Uncharacterized protein</fullName>
    </submittedName>
</protein>
<dbReference type="AlphaFoldDB" id="A0A8J5T0J4"/>
<name>A0A8J5T0J4_ZIZPA</name>
<feature type="region of interest" description="Disordered" evidence="1">
    <location>
        <begin position="1"/>
        <end position="75"/>
    </location>
</feature>
<evidence type="ECO:0000313" key="2">
    <source>
        <dbReference type="EMBL" id="KAG8065799.1"/>
    </source>
</evidence>
<keyword evidence="3" id="KW-1185">Reference proteome</keyword>
<sequence>MVRVQCRSNSGSGIAVPTRRRRGPDTAAAQIQQRQRGSKRRGAWIRWRQRRSDSDIMDLAVATQSGSASSDPNGD</sequence>
<dbReference type="Proteomes" id="UP000729402">
    <property type="component" value="Unassembled WGS sequence"/>
</dbReference>
<feature type="compositionally biased region" description="Basic residues" evidence="1">
    <location>
        <begin position="36"/>
        <end position="49"/>
    </location>
</feature>
<evidence type="ECO:0000313" key="3">
    <source>
        <dbReference type="Proteomes" id="UP000729402"/>
    </source>
</evidence>
<evidence type="ECO:0000256" key="1">
    <source>
        <dbReference type="SAM" id="MobiDB-lite"/>
    </source>
</evidence>
<accession>A0A8J5T0J4</accession>
<reference evidence="2" key="1">
    <citation type="journal article" date="2021" name="bioRxiv">
        <title>Whole Genome Assembly and Annotation of Northern Wild Rice, Zizania palustris L., Supports a Whole Genome Duplication in the Zizania Genus.</title>
        <authorList>
            <person name="Haas M."/>
            <person name="Kono T."/>
            <person name="Macchietto M."/>
            <person name="Millas R."/>
            <person name="McGilp L."/>
            <person name="Shao M."/>
            <person name="Duquette J."/>
            <person name="Hirsch C.N."/>
            <person name="Kimball J."/>
        </authorList>
    </citation>
    <scope>NUCLEOTIDE SEQUENCE</scope>
    <source>
        <tissue evidence="2">Fresh leaf tissue</tissue>
    </source>
</reference>
<dbReference type="EMBL" id="JAAALK010000285">
    <property type="protein sequence ID" value="KAG8065799.1"/>
    <property type="molecule type" value="Genomic_DNA"/>
</dbReference>
<proteinExistence type="predicted"/>